<dbReference type="Proteomes" id="UP001138989">
    <property type="component" value="Unassembled WGS sequence"/>
</dbReference>
<accession>A0A9X1N8C3</accession>
<keyword evidence="4" id="KW-1185">Reference proteome</keyword>
<keyword evidence="1" id="KW-0175">Coiled coil</keyword>
<keyword evidence="2" id="KW-0812">Transmembrane</keyword>
<feature type="transmembrane region" description="Helical" evidence="2">
    <location>
        <begin position="16"/>
        <end position="36"/>
    </location>
</feature>
<sequence length="263" mass="29121">MKDVIDAVSSRIKTPYFGYAILAFFALNWRGIFLLAVTHGSPQERLEAFDSVTNQYTLLALPLLVGAVVAASTTWVQYVFGLISRKPAGLIDNLYLEAEHKKTIRQAELEQSRSHLFAVKEKELIDRAKRDEEVAGIEDDAAKEKLAVQLENLRRERDQLSAQLKDQSTAGKPSAYNLSKEAIEIIKAAAKSKNGTIIKPRSIGERSIQAGEKSFGSENSREFARYDAALDYLIKQSLVKSLGAKGEVFELTSNGWQVADALS</sequence>
<protein>
    <submittedName>
        <fullName evidence="3">Uncharacterized protein</fullName>
    </submittedName>
</protein>
<comment type="caution">
    <text evidence="3">The sequence shown here is derived from an EMBL/GenBank/DDBJ whole genome shotgun (WGS) entry which is preliminary data.</text>
</comment>
<evidence type="ECO:0000256" key="2">
    <source>
        <dbReference type="SAM" id="Phobius"/>
    </source>
</evidence>
<evidence type="ECO:0000313" key="4">
    <source>
        <dbReference type="Proteomes" id="UP001138989"/>
    </source>
</evidence>
<keyword evidence="2" id="KW-1133">Transmembrane helix</keyword>
<proteinExistence type="predicted"/>
<reference evidence="3" key="1">
    <citation type="submission" date="2021-08" db="EMBL/GenBank/DDBJ databases">
        <title>Isolation and characterization of neutrophilic mixotrophic iron-oxidizing bacteria from deep-sea hydrothermal vents.</title>
        <authorList>
            <person name="He Y."/>
        </authorList>
    </citation>
    <scope>NUCLEOTIDE SEQUENCE</scope>
    <source>
        <strain evidence="3">IOP_13</strain>
    </source>
</reference>
<keyword evidence="2" id="KW-0472">Membrane</keyword>
<dbReference type="RefSeq" id="WP_146032437.1">
    <property type="nucleotide sequence ID" value="NZ_DAMBQT010000006.1"/>
</dbReference>
<organism evidence="3 4">
    <name type="scientific">Stutzerimonas kunmingensis</name>
    <dbReference type="NCBI Taxonomy" id="1211807"/>
    <lineage>
        <taxon>Bacteria</taxon>
        <taxon>Pseudomonadati</taxon>
        <taxon>Pseudomonadota</taxon>
        <taxon>Gammaproteobacteria</taxon>
        <taxon>Pseudomonadales</taxon>
        <taxon>Pseudomonadaceae</taxon>
        <taxon>Stutzerimonas</taxon>
    </lineage>
</organism>
<feature type="coiled-coil region" evidence="1">
    <location>
        <begin position="143"/>
        <end position="170"/>
    </location>
</feature>
<evidence type="ECO:0000256" key="1">
    <source>
        <dbReference type="SAM" id="Coils"/>
    </source>
</evidence>
<evidence type="ECO:0000313" key="3">
    <source>
        <dbReference type="EMBL" id="MCD1610084.1"/>
    </source>
</evidence>
<gene>
    <name evidence="3" type="ORF">K7H17_19715</name>
</gene>
<name>A0A9X1N8C3_9GAMM</name>
<feature type="transmembrane region" description="Helical" evidence="2">
    <location>
        <begin position="56"/>
        <end position="80"/>
    </location>
</feature>
<dbReference type="EMBL" id="JAINWF010000015">
    <property type="protein sequence ID" value="MCD1610084.1"/>
    <property type="molecule type" value="Genomic_DNA"/>
</dbReference>
<dbReference type="AlphaFoldDB" id="A0A9X1N8C3"/>